<comment type="caution">
    <text evidence="1">The sequence shown here is derived from an EMBL/GenBank/DDBJ whole genome shotgun (WGS) entry which is preliminary data.</text>
</comment>
<reference evidence="1 2" key="1">
    <citation type="submission" date="2016-10" db="EMBL/GenBank/DDBJ databases">
        <title>The Draft Genome Sequence of Actinokineospora bangkokensis 44EHWT reveals the biosynthetic pathway of antifungal compounds Thailandins with unusual extender unit butylmalonyl-CoA.</title>
        <authorList>
            <person name="Greule A."/>
            <person name="Intra B."/>
            <person name="Flemming S."/>
            <person name="Rommel M.G."/>
            <person name="Panbangred W."/>
            <person name="Bechthold A."/>
        </authorList>
    </citation>
    <scope>NUCLEOTIDE SEQUENCE [LARGE SCALE GENOMIC DNA]</scope>
    <source>
        <strain evidence="1 2">44EHW</strain>
    </source>
</reference>
<dbReference type="EMBL" id="MKQR01000016">
    <property type="protein sequence ID" value="OLR92394.1"/>
    <property type="molecule type" value="Genomic_DNA"/>
</dbReference>
<dbReference type="OrthoDB" id="9815939at2"/>
<dbReference type="Proteomes" id="UP000186040">
    <property type="component" value="Unassembled WGS sequence"/>
</dbReference>
<sequence>MDFSRFTGELLRAGQLLNGNAKAMLIPEGIGVPVQFSFNPEQVQVSRTAKNQGSGTTVGDSLSMSAKETSPVTITLNGARLTGAVVTQAAVDQLLDWCQPRPTIGLANRVGRALHEVQNALRNPGRAMDTVRDAGRQVSDLVTGQFNRFSAGRNGITAVDEPPTFVPSPGSTSSKSYQLPVLLFMWGVGGPLGNGTKVQLTAVSVDYQRFDWTGIPVMAKVNMTLQVHQAELPGTNPSSGGIPGRGKHVLTQGEDVVRVATQAYGTPAAWRAVAEANGIDDPLRVRPGRVLHLPAPTELGQEVPT</sequence>
<organism evidence="1 2">
    <name type="scientific">Actinokineospora bangkokensis</name>
    <dbReference type="NCBI Taxonomy" id="1193682"/>
    <lineage>
        <taxon>Bacteria</taxon>
        <taxon>Bacillati</taxon>
        <taxon>Actinomycetota</taxon>
        <taxon>Actinomycetes</taxon>
        <taxon>Pseudonocardiales</taxon>
        <taxon>Pseudonocardiaceae</taxon>
        <taxon>Actinokineospora</taxon>
    </lineage>
</organism>
<gene>
    <name evidence="1" type="ORF">BJP25_20115</name>
</gene>
<evidence type="ECO:0000313" key="2">
    <source>
        <dbReference type="Proteomes" id="UP000186040"/>
    </source>
</evidence>
<dbReference type="AlphaFoldDB" id="A0A1Q9LK72"/>
<evidence type="ECO:0008006" key="3">
    <source>
        <dbReference type="Google" id="ProtNLM"/>
    </source>
</evidence>
<keyword evidence="2" id="KW-1185">Reference proteome</keyword>
<accession>A0A1Q9LK72</accession>
<dbReference type="STRING" id="1193682.BJP25_20115"/>
<protein>
    <recommendedName>
        <fullName evidence="3">LysM domain-containing protein</fullName>
    </recommendedName>
</protein>
<evidence type="ECO:0000313" key="1">
    <source>
        <dbReference type="EMBL" id="OLR92394.1"/>
    </source>
</evidence>
<proteinExistence type="predicted"/>
<dbReference type="RefSeq" id="WP_075975537.1">
    <property type="nucleotide sequence ID" value="NZ_MKQR01000016.1"/>
</dbReference>
<name>A0A1Q9LK72_9PSEU</name>